<reference evidence="1" key="2">
    <citation type="submission" date="2014-03" db="EMBL/GenBank/DDBJ databases">
        <authorList>
            <person name="Genoscope - CEA"/>
        </authorList>
    </citation>
    <scope>NUCLEOTIDE SEQUENCE</scope>
</reference>
<evidence type="ECO:0008006" key="3">
    <source>
        <dbReference type="Google" id="ProtNLM"/>
    </source>
</evidence>
<evidence type="ECO:0000313" key="1">
    <source>
        <dbReference type="EMBL" id="CDR00489.1"/>
    </source>
</evidence>
<dbReference type="PaxDb" id="8022-A0A060ZFT8"/>
<organism evidence="1 2">
    <name type="scientific">Oncorhynchus mykiss</name>
    <name type="common">Rainbow trout</name>
    <name type="synonym">Salmo gairdneri</name>
    <dbReference type="NCBI Taxonomy" id="8022"/>
    <lineage>
        <taxon>Eukaryota</taxon>
        <taxon>Metazoa</taxon>
        <taxon>Chordata</taxon>
        <taxon>Craniata</taxon>
        <taxon>Vertebrata</taxon>
        <taxon>Euteleostomi</taxon>
        <taxon>Actinopterygii</taxon>
        <taxon>Neopterygii</taxon>
        <taxon>Teleostei</taxon>
        <taxon>Protacanthopterygii</taxon>
        <taxon>Salmoniformes</taxon>
        <taxon>Salmonidae</taxon>
        <taxon>Salmoninae</taxon>
        <taxon>Oncorhynchus</taxon>
    </lineage>
</organism>
<dbReference type="InterPro" id="IPR027417">
    <property type="entry name" value="P-loop_NTPase"/>
</dbReference>
<dbReference type="STRING" id="8022.A0A060ZFT8"/>
<accession>A0A060ZFT8</accession>
<dbReference type="Proteomes" id="UP000193380">
    <property type="component" value="Unassembled WGS sequence"/>
</dbReference>
<dbReference type="PANTHER" id="PTHR10887:SF341">
    <property type="entry name" value="NFX1-TYPE ZINC FINGER-CONTAINING PROTEIN 1"/>
    <property type="match status" value="1"/>
</dbReference>
<dbReference type="AlphaFoldDB" id="A0A060ZFT8"/>
<sequence>QKLRNCDTLLLVTSSLVQQLCRSVTLLDICFLSLLIIPGKTYTGLKIAQALLTNQEMGRGFTSPMLVVCYTNHALDQFLEGIHKFLPDGIVRVGGQSNSEVLKRFTLRELKSSHYFRRNLPQHLRSANSEIYDALRTEETKIQTQSVQLECSLRGVLREQYLQKFISEKHWDSLTLQPVSL</sequence>
<dbReference type="SUPFAM" id="SSF52540">
    <property type="entry name" value="P-loop containing nucleoside triphosphate hydrolases"/>
    <property type="match status" value="1"/>
</dbReference>
<dbReference type="PANTHER" id="PTHR10887">
    <property type="entry name" value="DNA2/NAM7 HELICASE FAMILY"/>
    <property type="match status" value="1"/>
</dbReference>
<feature type="non-terminal residue" evidence="1">
    <location>
        <position position="1"/>
    </location>
</feature>
<evidence type="ECO:0000313" key="2">
    <source>
        <dbReference type="Proteomes" id="UP000193380"/>
    </source>
</evidence>
<dbReference type="InterPro" id="IPR045055">
    <property type="entry name" value="DNA2/NAM7-like"/>
</dbReference>
<reference evidence="1" key="1">
    <citation type="journal article" date="2014" name="Nat. Commun.">
        <title>The rainbow trout genome provides novel insights into evolution after whole-genome duplication in vertebrates.</title>
        <authorList>
            <person name="Berthelot C."/>
            <person name="Brunet F."/>
            <person name="Chalopin D."/>
            <person name="Juanchich A."/>
            <person name="Bernard M."/>
            <person name="Noel B."/>
            <person name="Bento P."/>
            <person name="Da Silva C."/>
            <person name="Labadie K."/>
            <person name="Alberti A."/>
            <person name="Aury J.M."/>
            <person name="Louis A."/>
            <person name="Dehais P."/>
            <person name="Bardou P."/>
            <person name="Montfort J."/>
            <person name="Klopp C."/>
            <person name="Cabau C."/>
            <person name="Gaspin C."/>
            <person name="Thorgaard G.H."/>
            <person name="Boussaha M."/>
            <person name="Quillet E."/>
            <person name="Guyomard R."/>
            <person name="Galiana D."/>
            <person name="Bobe J."/>
            <person name="Volff J.N."/>
            <person name="Genet C."/>
            <person name="Wincker P."/>
            <person name="Jaillon O."/>
            <person name="Roest Crollius H."/>
            <person name="Guiguen Y."/>
        </authorList>
    </citation>
    <scope>NUCLEOTIDE SEQUENCE [LARGE SCALE GENOMIC DNA]</scope>
</reference>
<dbReference type="GO" id="GO:0031380">
    <property type="term" value="C:nuclear RNA-directed RNA polymerase complex"/>
    <property type="evidence" value="ECO:0007669"/>
    <property type="project" value="TreeGrafter"/>
</dbReference>
<proteinExistence type="predicted"/>
<dbReference type="GO" id="GO:0031048">
    <property type="term" value="P:regulatory ncRNA-mediated heterochromatin formation"/>
    <property type="evidence" value="ECO:0007669"/>
    <property type="project" value="TreeGrafter"/>
</dbReference>
<protein>
    <recommendedName>
        <fullName evidence="3">Helicase ATP-binding domain-containing protein</fullName>
    </recommendedName>
</protein>
<gene>
    <name evidence="1" type="ORF">GSONMT00022053001</name>
</gene>
<dbReference type="EMBL" id="FR957599">
    <property type="protein sequence ID" value="CDR00489.1"/>
    <property type="molecule type" value="Genomic_DNA"/>
</dbReference>
<name>A0A060ZFT8_ONCMY</name>
<dbReference type="Gene3D" id="3.40.50.300">
    <property type="entry name" value="P-loop containing nucleotide triphosphate hydrolases"/>
    <property type="match status" value="1"/>
</dbReference>